<sequence>MLFDDIHLCRSIHNVKGLGPNSTAPHVNIDIQTILRLMQEQMQQQQALLQQQQARIQQLEAESIEQDGRLVYKNPRVTLIKLRQELLDVYPAMGEPKFFDLKLPKKSRHF</sequence>
<keyword evidence="3" id="KW-1185">Reference proteome</keyword>
<evidence type="ECO:0000313" key="2">
    <source>
        <dbReference type="EMBL" id="KAG0300592.1"/>
    </source>
</evidence>
<proteinExistence type="predicted"/>
<dbReference type="Proteomes" id="UP000823405">
    <property type="component" value="Unassembled WGS sequence"/>
</dbReference>
<protein>
    <submittedName>
        <fullName evidence="2">Uncharacterized protein</fullName>
    </submittedName>
</protein>
<organism evidence="2 3">
    <name type="scientific">Linnemannia gamsii</name>
    <dbReference type="NCBI Taxonomy" id="64522"/>
    <lineage>
        <taxon>Eukaryota</taxon>
        <taxon>Fungi</taxon>
        <taxon>Fungi incertae sedis</taxon>
        <taxon>Mucoromycota</taxon>
        <taxon>Mortierellomycotina</taxon>
        <taxon>Mortierellomycetes</taxon>
        <taxon>Mortierellales</taxon>
        <taxon>Mortierellaceae</taxon>
        <taxon>Linnemannia</taxon>
    </lineage>
</organism>
<comment type="caution">
    <text evidence="2">The sequence shown here is derived from an EMBL/GenBank/DDBJ whole genome shotgun (WGS) entry which is preliminary data.</text>
</comment>
<accession>A0A9P6QXL5</accession>
<evidence type="ECO:0000256" key="1">
    <source>
        <dbReference type="SAM" id="Coils"/>
    </source>
</evidence>
<gene>
    <name evidence="2" type="ORF">BGZ97_003153</name>
</gene>
<evidence type="ECO:0000313" key="3">
    <source>
        <dbReference type="Proteomes" id="UP000823405"/>
    </source>
</evidence>
<dbReference type="AlphaFoldDB" id="A0A9P6QXL5"/>
<reference evidence="2" key="1">
    <citation type="journal article" date="2020" name="Fungal Divers.">
        <title>Resolving the Mortierellaceae phylogeny through synthesis of multi-gene phylogenetics and phylogenomics.</title>
        <authorList>
            <person name="Vandepol N."/>
            <person name="Liber J."/>
            <person name="Desiro A."/>
            <person name="Na H."/>
            <person name="Kennedy M."/>
            <person name="Barry K."/>
            <person name="Grigoriev I.V."/>
            <person name="Miller A.N."/>
            <person name="O'Donnell K."/>
            <person name="Stajich J.E."/>
            <person name="Bonito G."/>
        </authorList>
    </citation>
    <scope>NUCLEOTIDE SEQUENCE</scope>
    <source>
        <strain evidence="2">NVP60</strain>
    </source>
</reference>
<feature type="coiled-coil region" evidence="1">
    <location>
        <begin position="35"/>
        <end position="69"/>
    </location>
</feature>
<keyword evidence="1" id="KW-0175">Coiled coil</keyword>
<name>A0A9P6QXL5_9FUNG</name>
<dbReference type="EMBL" id="JAAAIN010001731">
    <property type="protein sequence ID" value="KAG0300592.1"/>
    <property type="molecule type" value="Genomic_DNA"/>
</dbReference>